<protein>
    <submittedName>
        <fullName evidence="3">Uncharacterized protein LOC109127154</fullName>
    </submittedName>
</protein>
<feature type="compositionally biased region" description="Polar residues" evidence="1">
    <location>
        <begin position="47"/>
        <end position="70"/>
    </location>
</feature>
<evidence type="ECO:0000313" key="3">
    <source>
        <dbReference type="RefSeq" id="XP_019087012.1"/>
    </source>
</evidence>
<reference evidence="3" key="2">
    <citation type="submission" date="2025-08" db="UniProtKB">
        <authorList>
            <consortium name="RefSeq"/>
        </authorList>
    </citation>
    <scope>IDENTIFICATION</scope>
    <source>
        <tissue evidence="3">Leaf</tissue>
    </source>
</reference>
<feature type="compositionally biased region" description="Basic and acidic residues" evidence="1">
    <location>
        <begin position="23"/>
        <end position="42"/>
    </location>
</feature>
<accession>A0ABM1QJS4</accession>
<feature type="region of interest" description="Disordered" evidence="1">
    <location>
        <begin position="1"/>
        <end position="131"/>
    </location>
</feature>
<dbReference type="GeneID" id="109127154"/>
<evidence type="ECO:0000313" key="2">
    <source>
        <dbReference type="Proteomes" id="UP000694864"/>
    </source>
</evidence>
<name>A0ABM1QJS4_CAMSA</name>
<dbReference type="RefSeq" id="XP_019087012.1">
    <property type="nucleotide sequence ID" value="XM_019231467.1"/>
</dbReference>
<keyword evidence="2" id="KW-1185">Reference proteome</keyword>
<organism evidence="2 3">
    <name type="scientific">Camelina sativa</name>
    <name type="common">False flax</name>
    <name type="synonym">Myagrum sativum</name>
    <dbReference type="NCBI Taxonomy" id="90675"/>
    <lineage>
        <taxon>Eukaryota</taxon>
        <taxon>Viridiplantae</taxon>
        <taxon>Streptophyta</taxon>
        <taxon>Embryophyta</taxon>
        <taxon>Tracheophyta</taxon>
        <taxon>Spermatophyta</taxon>
        <taxon>Magnoliopsida</taxon>
        <taxon>eudicotyledons</taxon>
        <taxon>Gunneridae</taxon>
        <taxon>Pentapetalae</taxon>
        <taxon>rosids</taxon>
        <taxon>malvids</taxon>
        <taxon>Brassicales</taxon>
        <taxon>Brassicaceae</taxon>
        <taxon>Camelineae</taxon>
        <taxon>Camelina</taxon>
    </lineage>
</organism>
<reference evidence="2" key="1">
    <citation type="journal article" date="2014" name="Nat. Commun.">
        <title>The emerging biofuel crop Camelina sativa retains a highly undifferentiated hexaploid genome structure.</title>
        <authorList>
            <person name="Kagale S."/>
            <person name="Koh C."/>
            <person name="Nixon J."/>
            <person name="Bollina V."/>
            <person name="Clarke W.E."/>
            <person name="Tuteja R."/>
            <person name="Spillane C."/>
            <person name="Robinson S.J."/>
            <person name="Links M.G."/>
            <person name="Clarke C."/>
            <person name="Higgins E.E."/>
            <person name="Huebert T."/>
            <person name="Sharpe A.G."/>
            <person name="Parkin I.A."/>
        </authorList>
    </citation>
    <scope>NUCLEOTIDE SEQUENCE [LARGE SCALE GENOMIC DNA]</scope>
    <source>
        <strain evidence="2">cv. DH55</strain>
    </source>
</reference>
<dbReference type="PANTHER" id="PTHR14379">
    <property type="entry name" value="LIMKAIN B LKAP"/>
    <property type="match status" value="1"/>
</dbReference>
<feature type="region of interest" description="Disordered" evidence="1">
    <location>
        <begin position="285"/>
        <end position="304"/>
    </location>
</feature>
<dbReference type="PANTHER" id="PTHR14379:SF86">
    <property type="entry name" value="EMB|CAB71880.1"/>
    <property type="match status" value="1"/>
</dbReference>
<gene>
    <name evidence="3" type="primary">LOC109127154</name>
</gene>
<feature type="compositionally biased region" description="Basic residues" evidence="1">
    <location>
        <begin position="293"/>
        <end position="304"/>
    </location>
</feature>
<feature type="compositionally biased region" description="Low complexity" evidence="1">
    <location>
        <begin position="92"/>
        <end position="111"/>
    </location>
</feature>
<dbReference type="InterPro" id="IPR024768">
    <property type="entry name" value="Marf1"/>
</dbReference>
<evidence type="ECO:0000256" key="1">
    <source>
        <dbReference type="SAM" id="MobiDB-lite"/>
    </source>
</evidence>
<proteinExistence type="predicted"/>
<dbReference type="Proteomes" id="UP000694864">
    <property type="component" value="Chromosome 2"/>
</dbReference>
<sequence length="411" mass="45902">MGKKGSTTGEGRKGGSTPPASKNEVDNSEAKVESPNRASQKEKAKRASSSQPSPVPSKRSSPESTPTGKETTPKSKKKRAKVPHQEKKDESASASSSQPSPVPSKRSSPESTPTGKETAPISSGEGPKAKLDKYQRRNNIWWDYDNKEVPTDLEHNQVYNRMQNALQAIGFHGPIKIRAFVKNICLIFSGPTDRPTTDNQAADESMKREIKKFLKDDSHSPGLENHLFISSDKGFSENLKILMEAGYVVMNLSEGRENLGGLEYKWDNWRLFLGLSKQRVYKNPNAKKEAISKKNKSKIKRKERRKKAVEARKRLIANAEDEKSEIPSSISERDGGRVEMKVKLVIHTQKPVVIDINNDSVEIVVANAADLHQFICNRLKSPIEDITFEEPNRVVVANKSMREIYVAMNLL</sequence>